<gene>
    <name evidence="1" type="ORF">PLA107_033395</name>
</gene>
<evidence type="ECO:0000313" key="1">
    <source>
        <dbReference type="EMBL" id="AXH60107.1"/>
    </source>
</evidence>
<dbReference type="Proteomes" id="UP000006426">
    <property type="component" value="Plasmid pmppla107"/>
</dbReference>
<dbReference type="AlphaFoldDB" id="A0AAD0PWP2"/>
<accession>A0AAD0PWP2</accession>
<reference evidence="1 2" key="1">
    <citation type="journal article" date="2011" name="PLoS Pathog.">
        <title>Dynamic evolution of pathogenicity revealed by sequencing and comparative genomics of 19 Pseudomonas syringae isolates.</title>
        <authorList>
            <person name="Baltrus D.A."/>
            <person name="Nishimura M.T."/>
            <person name="Romanchuk A."/>
            <person name="Chang J.H."/>
            <person name="Mukhtar M.S."/>
            <person name="Cherkis K."/>
            <person name="Roach J."/>
            <person name="Grant S.R."/>
            <person name="Jones C.D."/>
            <person name="Dangl J.L."/>
        </authorList>
    </citation>
    <scope>NUCLEOTIDE SEQUENCE [LARGE SCALE GENOMIC DNA]</scope>
    <source>
        <strain evidence="1 2">M301315</strain>
    </source>
</reference>
<geneLocation type="plasmid" evidence="2">
    <name>pmppla107</name>
</geneLocation>
<keyword evidence="1" id="KW-0614">Plasmid</keyword>
<name>A0AAD0PWP2_PSEAV</name>
<sequence>MKLLPEHAMKVSVSRIQRFWSTSFSYSVGAHAKRQEWLVAASHSGQTLSVFVHGFDGVRCLKLNGFSRDHISHVKRIRPTKLARQAVTTCTQPELDLEHYFLTVLSNAINLGKTTPLSHEMVMEIMEIIGDYRESADPEGLKGFLLHNDLQDLEAGAERFHPCKTELDFWTKHWTSIVNRITEDSKREVSK</sequence>
<evidence type="ECO:0000313" key="2">
    <source>
        <dbReference type="Proteomes" id="UP000006426"/>
    </source>
</evidence>
<proteinExistence type="predicted"/>
<organism evidence="1 2">
    <name type="scientific">Pseudomonas amygdali pv. lachrymans str. M301315</name>
    <dbReference type="NCBI Taxonomy" id="629260"/>
    <lineage>
        <taxon>Bacteria</taxon>
        <taxon>Pseudomonadati</taxon>
        <taxon>Pseudomonadota</taxon>
        <taxon>Gammaproteobacteria</taxon>
        <taxon>Pseudomonadales</taxon>
        <taxon>Pseudomonadaceae</taxon>
        <taxon>Pseudomonas</taxon>
        <taxon>Pseudomonas amygdali</taxon>
    </lineage>
</organism>
<dbReference type="EMBL" id="CP031226">
    <property type="protein sequence ID" value="AXH60107.1"/>
    <property type="molecule type" value="Genomic_DNA"/>
</dbReference>
<protein>
    <submittedName>
        <fullName evidence="1">Uncharacterized protein</fullName>
    </submittedName>
</protein>